<organism evidence="1">
    <name type="scientific">Anguilla anguilla</name>
    <name type="common">European freshwater eel</name>
    <name type="synonym">Muraena anguilla</name>
    <dbReference type="NCBI Taxonomy" id="7936"/>
    <lineage>
        <taxon>Eukaryota</taxon>
        <taxon>Metazoa</taxon>
        <taxon>Chordata</taxon>
        <taxon>Craniata</taxon>
        <taxon>Vertebrata</taxon>
        <taxon>Euteleostomi</taxon>
        <taxon>Actinopterygii</taxon>
        <taxon>Neopterygii</taxon>
        <taxon>Teleostei</taxon>
        <taxon>Anguilliformes</taxon>
        <taxon>Anguillidae</taxon>
        <taxon>Anguilla</taxon>
    </lineage>
</organism>
<reference evidence="1" key="1">
    <citation type="submission" date="2014-11" db="EMBL/GenBank/DDBJ databases">
        <authorList>
            <person name="Amaro Gonzalez C."/>
        </authorList>
    </citation>
    <scope>NUCLEOTIDE SEQUENCE</scope>
</reference>
<dbReference type="AlphaFoldDB" id="A0A0E9QY45"/>
<proteinExistence type="predicted"/>
<sequence>MKMFYLTFSSNMCVKIRMNHYWYILMFKKKKTYTTLLKLHNPGFKTNNNN</sequence>
<evidence type="ECO:0000313" key="1">
    <source>
        <dbReference type="EMBL" id="JAH21013.1"/>
    </source>
</evidence>
<name>A0A0E9QY45_ANGAN</name>
<reference evidence="1" key="2">
    <citation type="journal article" date="2015" name="Fish Shellfish Immunol.">
        <title>Early steps in the European eel (Anguilla anguilla)-Vibrio vulnificus interaction in the gills: Role of the RtxA13 toxin.</title>
        <authorList>
            <person name="Callol A."/>
            <person name="Pajuelo D."/>
            <person name="Ebbesson L."/>
            <person name="Teles M."/>
            <person name="MacKenzie S."/>
            <person name="Amaro C."/>
        </authorList>
    </citation>
    <scope>NUCLEOTIDE SEQUENCE</scope>
</reference>
<protein>
    <submittedName>
        <fullName evidence="1">Uncharacterized protein</fullName>
    </submittedName>
</protein>
<dbReference type="EMBL" id="GBXM01087564">
    <property type="protein sequence ID" value="JAH21013.1"/>
    <property type="molecule type" value="Transcribed_RNA"/>
</dbReference>
<accession>A0A0E9QY45</accession>